<accession>A0A0C3BYD2</accession>
<evidence type="ECO:0000313" key="1">
    <source>
        <dbReference type="EMBL" id="KIM91553.1"/>
    </source>
</evidence>
<dbReference type="HOGENOM" id="CLU_2184935_0_0_1"/>
<reference evidence="2" key="2">
    <citation type="submission" date="2015-01" db="EMBL/GenBank/DDBJ databases">
        <title>Evolutionary Origins and Diversification of the Mycorrhizal Mutualists.</title>
        <authorList>
            <consortium name="DOE Joint Genome Institute"/>
            <consortium name="Mycorrhizal Genomics Consortium"/>
            <person name="Kohler A."/>
            <person name="Kuo A."/>
            <person name="Nagy L.G."/>
            <person name="Floudas D."/>
            <person name="Copeland A."/>
            <person name="Barry K.W."/>
            <person name="Cichocki N."/>
            <person name="Veneault-Fourrey C."/>
            <person name="LaButti K."/>
            <person name="Lindquist E.A."/>
            <person name="Lipzen A."/>
            <person name="Lundell T."/>
            <person name="Morin E."/>
            <person name="Murat C."/>
            <person name="Riley R."/>
            <person name="Ohm R."/>
            <person name="Sun H."/>
            <person name="Tunlid A."/>
            <person name="Henrissat B."/>
            <person name="Grigoriev I.V."/>
            <person name="Hibbett D.S."/>
            <person name="Martin F."/>
        </authorList>
    </citation>
    <scope>NUCLEOTIDE SEQUENCE [LARGE SCALE GENOMIC DNA]</scope>
    <source>
        <strain evidence="2">F 1598</strain>
    </source>
</reference>
<dbReference type="InParanoid" id="A0A0C3BYD2"/>
<dbReference type="Proteomes" id="UP000054166">
    <property type="component" value="Unassembled WGS sequence"/>
</dbReference>
<name>A0A0C3BYD2_PILCF</name>
<reference evidence="1 2" key="1">
    <citation type="submission" date="2014-04" db="EMBL/GenBank/DDBJ databases">
        <authorList>
            <consortium name="DOE Joint Genome Institute"/>
            <person name="Kuo A."/>
            <person name="Tarkka M."/>
            <person name="Buscot F."/>
            <person name="Kohler A."/>
            <person name="Nagy L.G."/>
            <person name="Floudas D."/>
            <person name="Copeland A."/>
            <person name="Barry K.W."/>
            <person name="Cichocki N."/>
            <person name="Veneault-Fourrey C."/>
            <person name="LaButti K."/>
            <person name="Lindquist E.A."/>
            <person name="Lipzen A."/>
            <person name="Lundell T."/>
            <person name="Morin E."/>
            <person name="Murat C."/>
            <person name="Sun H."/>
            <person name="Tunlid A."/>
            <person name="Henrissat B."/>
            <person name="Grigoriev I.V."/>
            <person name="Hibbett D.S."/>
            <person name="Martin F."/>
            <person name="Nordberg H.P."/>
            <person name="Cantor M.N."/>
            <person name="Hua S.X."/>
        </authorList>
    </citation>
    <scope>NUCLEOTIDE SEQUENCE [LARGE SCALE GENOMIC DNA]</scope>
    <source>
        <strain evidence="1 2">F 1598</strain>
    </source>
</reference>
<dbReference type="EMBL" id="KN832971">
    <property type="protein sequence ID" value="KIM91553.1"/>
    <property type="molecule type" value="Genomic_DNA"/>
</dbReference>
<keyword evidence="2" id="KW-1185">Reference proteome</keyword>
<organism evidence="1 2">
    <name type="scientific">Piloderma croceum (strain F 1598)</name>
    <dbReference type="NCBI Taxonomy" id="765440"/>
    <lineage>
        <taxon>Eukaryota</taxon>
        <taxon>Fungi</taxon>
        <taxon>Dikarya</taxon>
        <taxon>Basidiomycota</taxon>
        <taxon>Agaricomycotina</taxon>
        <taxon>Agaricomycetes</taxon>
        <taxon>Agaricomycetidae</taxon>
        <taxon>Atheliales</taxon>
        <taxon>Atheliaceae</taxon>
        <taxon>Piloderma</taxon>
    </lineage>
</organism>
<dbReference type="AlphaFoldDB" id="A0A0C3BYD2"/>
<gene>
    <name evidence="1" type="ORF">PILCRDRAFT_132795</name>
</gene>
<evidence type="ECO:0000313" key="2">
    <source>
        <dbReference type="Proteomes" id="UP000054166"/>
    </source>
</evidence>
<sequence>MQKEARAGVQAAASEGPAPACSEFAPLGVHVWGVPVWGLDDLSGADSTPFGDANRTKSEVLITILMQAEILKVSAVIAVIQKHCRVRATRRVRNTGLVVWTRDPCHSIV</sequence>
<proteinExistence type="predicted"/>
<protein>
    <submittedName>
        <fullName evidence="1">Uncharacterized protein</fullName>
    </submittedName>
</protein>